<dbReference type="EMBL" id="SAXY01000029">
    <property type="protein sequence ID" value="TXJ43456.1"/>
    <property type="molecule type" value="Genomic_DNA"/>
</dbReference>
<name>A0A5C8F041_BRAPL</name>
<evidence type="ECO:0000313" key="2">
    <source>
        <dbReference type="Proteomes" id="UP000323176"/>
    </source>
</evidence>
<comment type="caution">
    <text evidence="1">The sequence shown here is derived from an EMBL/GenBank/DDBJ whole genome shotgun (WGS) entry which is preliminary data.</text>
</comment>
<dbReference type="Proteomes" id="UP000323176">
    <property type="component" value="Unassembled WGS sequence"/>
</dbReference>
<gene>
    <name evidence="1" type="ORF">EPJ72_04240</name>
</gene>
<dbReference type="AlphaFoldDB" id="A0A5C8F041"/>
<evidence type="ECO:0000313" key="1">
    <source>
        <dbReference type="EMBL" id="TXJ43456.1"/>
    </source>
</evidence>
<organism evidence="1 2">
    <name type="scientific">Brachyspira pilosicoli</name>
    <name type="common">Serpulina pilosicoli</name>
    <dbReference type="NCBI Taxonomy" id="52584"/>
    <lineage>
        <taxon>Bacteria</taxon>
        <taxon>Pseudomonadati</taxon>
        <taxon>Spirochaetota</taxon>
        <taxon>Spirochaetia</taxon>
        <taxon>Brachyspirales</taxon>
        <taxon>Brachyspiraceae</taxon>
        <taxon>Brachyspira</taxon>
    </lineage>
</organism>
<proteinExistence type="predicted"/>
<accession>A0A5C8F041</accession>
<protein>
    <submittedName>
        <fullName evidence="1">Uncharacterized protein</fullName>
    </submittedName>
</protein>
<sequence length="105" mass="12341">MNTKLLLLLFLSVFFILSMSKNKQTLYCERCGLTFKNLNELLSQRCEKALEGPYLNRHKLYEGTEKEMYTCKYCGYQYKTIRLLTSLKCTKHPDGEYKGDHAPEL</sequence>
<reference evidence="1 2" key="1">
    <citation type="journal article" date="1992" name="Lakartidningen">
        <title>[Penicillin V and not amoxicillin is the first choice preparation in acute otitis].</title>
        <authorList>
            <person name="Kamme C."/>
            <person name="Lundgren K."/>
            <person name="Prellner K."/>
        </authorList>
    </citation>
    <scope>NUCLEOTIDE SEQUENCE [LARGE SCALE GENOMIC DNA]</scope>
    <source>
        <strain evidence="1 2">PC5538III-hc</strain>
    </source>
</reference>
<dbReference type="OrthoDB" id="308061at2"/>